<feature type="region of interest" description="Disordered" evidence="1">
    <location>
        <begin position="88"/>
        <end position="133"/>
    </location>
</feature>
<feature type="compositionally biased region" description="Basic and acidic residues" evidence="1">
    <location>
        <begin position="22"/>
        <end position="33"/>
    </location>
</feature>
<protein>
    <recommendedName>
        <fullName evidence="4">Protein Ycf2-like</fullName>
    </recommendedName>
</protein>
<dbReference type="AlphaFoldDB" id="A0A5A7SHI4"/>
<evidence type="ECO:0000313" key="2">
    <source>
        <dbReference type="EMBL" id="KAA0025306.1"/>
    </source>
</evidence>
<proteinExistence type="predicted"/>
<dbReference type="EMBL" id="SSTE01023315">
    <property type="protein sequence ID" value="KAA0025306.1"/>
    <property type="molecule type" value="Genomic_DNA"/>
</dbReference>
<evidence type="ECO:0000256" key="1">
    <source>
        <dbReference type="SAM" id="MobiDB-lite"/>
    </source>
</evidence>
<reference evidence="2 3" key="1">
    <citation type="submission" date="2019-08" db="EMBL/GenBank/DDBJ databases">
        <title>Draft genome sequences of two oriental melons (Cucumis melo L. var makuwa).</title>
        <authorList>
            <person name="Kwon S.-Y."/>
        </authorList>
    </citation>
    <scope>NUCLEOTIDE SEQUENCE [LARGE SCALE GENOMIC DNA]</scope>
    <source>
        <strain evidence="3">cv. SW 3</strain>
        <tissue evidence="2">Leaf</tissue>
    </source>
</reference>
<feature type="compositionally biased region" description="Basic residues" evidence="1">
    <location>
        <begin position="61"/>
        <end position="70"/>
    </location>
</feature>
<evidence type="ECO:0008006" key="4">
    <source>
        <dbReference type="Google" id="ProtNLM"/>
    </source>
</evidence>
<feature type="region of interest" description="Disordered" evidence="1">
    <location>
        <begin position="1"/>
        <end position="38"/>
    </location>
</feature>
<comment type="caution">
    <text evidence="2">The sequence shown here is derived from an EMBL/GenBank/DDBJ whole genome shotgun (WGS) entry which is preliminary data.</text>
</comment>
<dbReference type="Proteomes" id="UP000321393">
    <property type="component" value="Unassembled WGS sequence"/>
</dbReference>
<evidence type="ECO:0000313" key="3">
    <source>
        <dbReference type="Proteomes" id="UP000321393"/>
    </source>
</evidence>
<organism evidence="2 3">
    <name type="scientific">Cucumis melo var. makuwa</name>
    <name type="common">Oriental melon</name>
    <dbReference type="NCBI Taxonomy" id="1194695"/>
    <lineage>
        <taxon>Eukaryota</taxon>
        <taxon>Viridiplantae</taxon>
        <taxon>Streptophyta</taxon>
        <taxon>Embryophyta</taxon>
        <taxon>Tracheophyta</taxon>
        <taxon>Spermatophyta</taxon>
        <taxon>Magnoliopsida</taxon>
        <taxon>eudicotyledons</taxon>
        <taxon>Gunneridae</taxon>
        <taxon>Pentapetalae</taxon>
        <taxon>rosids</taxon>
        <taxon>fabids</taxon>
        <taxon>Cucurbitales</taxon>
        <taxon>Cucurbitaceae</taxon>
        <taxon>Benincaseae</taxon>
        <taxon>Cucumis</taxon>
    </lineage>
</organism>
<feature type="compositionally biased region" description="Basic and acidic residues" evidence="1">
    <location>
        <begin position="1"/>
        <end position="11"/>
    </location>
</feature>
<feature type="region of interest" description="Disordered" evidence="1">
    <location>
        <begin position="57"/>
        <end position="76"/>
    </location>
</feature>
<sequence>MIDADVDKEKEIEDNEETEEDDNHRENKSKMVHDTSNNVKVVQEKAKVKIMEIATNIEKARPKRQPKPSKKVLENVKEQKNAEEVVVGGGRSCGWRPKMTTGWRQKKASLEAKEGIVGGGRRRRAEEGVLENGKAEEGRKSWRIYWRGRKSRRRMEEEKFAPGFFLKQG</sequence>
<accession>A0A5A7SHI4</accession>
<gene>
    <name evidence="2" type="ORF">E6C27_scaffold541G001610</name>
</gene>
<name>A0A5A7SHI4_CUCMM</name>
<feature type="compositionally biased region" description="Acidic residues" evidence="1">
    <location>
        <begin position="12"/>
        <end position="21"/>
    </location>
</feature>